<comment type="caution">
    <text evidence="3">The sequence shown here is derived from an EMBL/GenBank/DDBJ whole genome shotgun (WGS) entry which is preliminary data.</text>
</comment>
<sequence>MSLLQYPDAINVPDLQIWNNAAFDDGDVDKSTALKSSLYPLQSICVNRSEILESDSSKENQGPAFCNSPVSVKSPTPIKPLHLNSAIGNSQVKPLKLLFKQGLVIPSQTVAKKENEAVQDDRKIDTEIKEIESEISRLSSKLEALRLEKAERELKTIERRGRIVPAKFKEQKQSYKDSSALKKTEEPPSVSARAKIHRRGLSLGPSEIISGVRSRQIGDQRKGTNFESKPKITTLFFQDPSFKKGYSTVGSKKHVKKDDVVLSVVQPKNLFKEGEKLVSAKKPVKPGRVVASRYNQTQVQLSLNSTNTDRRKRSLPENDNEDSQRGDKKRFSLVGKSRGIPLESGRNQVTENREKKCCDIPSEAMDNKSLVDSLPPSILKMPDILPRIRTIRRTNETPRDSGPAKRVAELIGRRSYFGAEEIEVETSVCQALSFDEEEE</sequence>
<dbReference type="OrthoDB" id="1932658at2759"/>
<keyword evidence="1" id="KW-0175">Coiled coil</keyword>
<reference evidence="3 4" key="1">
    <citation type="submission" date="2020-04" db="EMBL/GenBank/DDBJ databases">
        <title>Plant Genome Project.</title>
        <authorList>
            <person name="Zhang R.-G."/>
        </authorList>
    </citation>
    <scope>NUCLEOTIDE SEQUENCE [LARGE SCALE GENOMIC DNA]</scope>
    <source>
        <strain evidence="3">YNK0</strain>
        <tissue evidence="3">Leaf</tissue>
    </source>
</reference>
<evidence type="ECO:0000313" key="4">
    <source>
        <dbReference type="Proteomes" id="UP000655225"/>
    </source>
</evidence>
<feature type="compositionally biased region" description="Polar residues" evidence="2">
    <location>
        <begin position="293"/>
        <end position="307"/>
    </location>
</feature>
<dbReference type="OMA" id="DESKRCD"/>
<gene>
    <name evidence="3" type="ORF">HHK36_031992</name>
</gene>
<evidence type="ECO:0000256" key="2">
    <source>
        <dbReference type="SAM" id="MobiDB-lite"/>
    </source>
</evidence>
<dbReference type="Proteomes" id="UP000655225">
    <property type="component" value="Unassembled WGS sequence"/>
</dbReference>
<dbReference type="PANTHER" id="PTHR36386:SF1">
    <property type="entry name" value="OS06G0683900 PROTEIN"/>
    <property type="match status" value="1"/>
</dbReference>
<proteinExistence type="predicted"/>
<dbReference type="AlphaFoldDB" id="A0A834YB24"/>
<feature type="coiled-coil region" evidence="1">
    <location>
        <begin position="128"/>
        <end position="160"/>
    </location>
</feature>
<accession>A0A834YB24</accession>
<dbReference type="EMBL" id="JABCRI010000368">
    <property type="protein sequence ID" value="KAF8369979.1"/>
    <property type="molecule type" value="Genomic_DNA"/>
</dbReference>
<protein>
    <submittedName>
        <fullName evidence="3">Uncharacterized protein</fullName>
    </submittedName>
</protein>
<organism evidence="3 4">
    <name type="scientific">Tetracentron sinense</name>
    <name type="common">Spur-leaf</name>
    <dbReference type="NCBI Taxonomy" id="13715"/>
    <lineage>
        <taxon>Eukaryota</taxon>
        <taxon>Viridiplantae</taxon>
        <taxon>Streptophyta</taxon>
        <taxon>Embryophyta</taxon>
        <taxon>Tracheophyta</taxon>
        <taxon>Spermatophyta</taxon>
        <taxon>Magnoliopsida</taxon>
        <taxon>Trochodendrales</taxon>
        <taxon>Trochodendraceae</taxon>
        <taxon>Tetracentron</taxon>
    </lineage>
</organism>
<evidence type="ECO:0000256" key="1">
    <source>
        <dbReference type="SAM" id="Coils"/>
    </source>
</evidence>
<name>A0A834YB24_TETSI</name>
<feature type="region of interest" description="Disordered" evidence="2">
    <location>
        <begin position="168"/>
        <end position="197"/>
    </location>
</feature>
<feature type="compositionally biased region" description="Basic and acidic residues" evidence="2">
    <location>
        <begin position="168"/>
        <end position="186"/>
    </location>
</feature>
<keyword evidence="4" id="KW-1185">Reference proteome</keyword>
<feature type="region of interest" description="Disordered" evidence="2">
    <location>
        <begin position="289"/>
        <end position="352"/>
    </location>
</feature>
<evidence type="ECO:0000313" key="3">
    <source>
        <dbReference type="EMBL" id="KAF8369979.1"/>
    </source>
</evidence>
<dbReference type="PANTHER" id="PTHR36386">
    <property type="entry name" value="OS06G0683900 PROTEIN"/>
    <property type="match status" value="1"/>
</dbReference>